<sequence>MSYAALGPKVRENPFNHASWAALCDRSLMTTLSREEYLRFLRLYMDIFPTDTEASLLYLSITSSLQNASTTDQAHFQRILGVAHVVPSAGMFDTLCTHLQKQIIEEKADDVVPLYQGVIAASVIWTPYDFNASKVRHRLLDYLWKTKRYSECLLLYEYFMSIPNAYAHSDLTVLSFYKCMDQLCQDCQLGYFHEYMDEGGLTRLEEAIKGCDCPVPVTVKDVLCFLRARRNASIVYAYVGKRVRLFTAAVAKATPGPDKFQTQIKKTQFHPNSTRDQARLCEAQWTEALDYEARLCGILVRSQIITRVEAARRVLRAFELAAAYIPNPNTFFNAINYCLRLLKLGIVDLSDSVDLLEEEQNISFTACSFTRQNILRPLVEAHFSSQHLSSMDGPFPTVLTIVDKIQFLFGLALRVLGKVKQEVILEPSTDEHTPFGVYAFPGSKIGAVTHVQEEEDEDEIIEYDTLEIIPTQDLTLPLRQRLSGLDVDEDNPFCSRFLCMQNNGLSAIILRVLDVLNEILEKKMLDDSNVEIRDELRRLYSQFLTGARVYAFTALNWLASYAYMKHLYLSTIDQNSRTSDAMVRVLAEGCYRIINQAVNYHYTSLVDHEDASKGGLLPIRSFNIFIGHTLKGMLDMLLADSETRPIALEIMRDTLRQESCFFIFKEKPAIFSPDFEPLLRLHMGVLSMSSKHAEVSKLIYLLTDRSKELARKLAESNESHVQCTELSLNTTQSFLEQLSRLAWPTTTRTGIVPTVPILPPLDHQILNRNIITLFRDPQAIQAAIYEAADRDLRTVHKYKANAFRTRHLKPQVDTIIRKIYASCKGFLVRPEDLTFYLGGDSTVEAQAGITNRLSVTINNKLRERQGLRLAAHLDFSERPLFYPLANIILTAPKAGSLPIINPTQRDKIEKRMAALALLSTPETEVLQALLSML</sequence>
<proteinExistence type="predicted"/>
<reference evidence="1 2" key="1">
    <citation type="submission" date="2019-05" db="EMBL/GenBank/DDBJ databases">
        <title>The compact genome of Giardia muris reveals important steps in the evolution of intestinal protozoan parasites.</title>
        <authorList>
            <person name="Xu F."/>
            <person name="Jimenez-Gonzalez A."/>
            <person name="Einarsson E."/>
            <person name="Astvaldsson A."/>
            <person name="Peirasmaki D."/>
            <person name="Eckmann L."/>
            <person name="Andersson J.O."/>
            <person name="Svard S.G."/>
            <person name="Jerlstrom-Hultqvist J."/>
        </authorList>
    </citation>
    <scope>NUCLEOTIDE SEQUENCE [LARGE SCALE GENOMIC DNA]</scope>
    <source>
        <strain evidence="1 2">Roberts-Thomson</strain>
    </source>
</reference>
<protein>
    <submittedName>
        <fullName evidence="1">Uncharacterized protein</fullName>
    </submittedName>
</protein>
<dbReference type="OrthoDB" id="10251086at2759"/>
<keyword evidence="2" id="KW-1185">Reference proteome</keyword>
<dbReference type="Proteomes" id="UP000315496">
    <property type="component" value="Chromosome 1"/>
</dbReference>
<organism evidence="1 2">
    <name type="scientific">Giardia muris</name>
    <dbReference type="NCBI Taxonomy" id="5742"/>
    <lineage>
        <taxon>Eukaryota</taxon>
        <taxon>Metamonada</taxon>
        <taxon>Diplomonadida</taxon>
        <taxon>Hexamitidae</taxon>
        <taxon>Giardiinae</taxon>
        <taxon>Giardia</taxon>
    </lineage>
</organism>
<evidence type="ECO:0000313" key="2">
    <source>
        <dbReference type="Proteomes" id="UP000315496"/>
    </source>
</evidence>
<dbReference type="AlphaFoldDB" id="A0A4Z1SVK3"/>
<gene>
    <name evidence="1" type="ORF">GMRT_16324</name>
</gene>
<evidence type="ECO:0000313" key="1">
    <source>
        <dbReference type="EMBL" id="TNJ29670.1"/>
    </source>
</evidence>
<accession>A0A4Z1SVK3</accession>
<name>A0A4Z1SVK3_GIAMU</name>
<dbReference type="EMBL" id="VDLU01000001">
    <property type="protein sequence ID" value="TNJ29670.1"/>
    <property type="molecule type" value="Genomic_DNA"/>
</dbReference>
<dbReference type="VEuPathDB" id="GiardiaDB:GMRT_16324"/>
<comment type="caution">
    <text evidence="1">The sequence shown here is derived from an EMBL/GenBank/DDBJ whole genome shotgun (WGS) entry which is preliminary data.</text>
</comment>